<accession>X1RH70</accession>
<comment type="caution">
    <text evidence="3">The sequence shown here is derived from an EMBL/GenBank/DDBJ whole genome shotgun (WGS) entry which is preliminary data.</text>
</comment>
<feature type="domain" description="Tyr recombinase" evidence="2">
    <location>
        <begin position="1"/>
        <end position="75"/>
    </location>
</feature>
<proteinExistence type="predicted"/>
<reference evidence="3" key="1">
    <citation type="journal article" date="2014" name="Front. Microbiol.">
        <title>High frequency of phylogenetically diverse reductive dehalogenase-homologous genes in deep subseafloor sedimentary metagenomes.</title>
        <authorList>
            <person name="Kawai M."/>
            <person name="Futagami T."/>
            <person name="Toyoda A."/>
            <person name="Takaki Y."/>
            <person name="Nishi S."/>
            <person name="Hori S."/>
            <person name="Arai W."/>
            <person name="Tsubouchi T."/>
            <person name="Morono Y."/>
            <person name="Uchiyama I."/>
            <person name="Ito T."/>
            <person name="Fujiyama A."/>
            <person name="Inagaki F."/>
            <person name="Takami H."/>
        </authorList>
    </citation>
    <scope>NUCLEOTIDE SEQUENCE</scope>
    <source>
        <strain evidence="3">Expedition CK06-06</strain>
    </source>
</reference>
<evidence type="ECO:0000313" key="3">
    <source>
        <dbReference type="EMBL" id="GAI54939.1"/>
    </source>
</evidence>
<protein>
    <recommendedName>
        <fullName evidence="2">Tyr recombinase domain-containing protein</fullName>
    </recommendedName>
</protein>
<dbReference type="Gene3D" id="1.10.443.10">
    <property type="entry name" value="Intergrase catalytic core"/>
    <property type="match status" value="1"/>
</dbReference>
<keyword evidence="1" id="KW-0233">DNA recombination</keyword>
<gene>
    <name evidence="3" type="ORF">S06H3_53184</name>
</gene>
<dbReference type="GO" id="GO:0015074">
    <property type="term" value="P:DNA integration"/>
    <property type="evidence" value="ECO:0007669"/>
    <property type="project" value="InterPro"/>
</dbReference>
<dbReference type="GO" id="GO:0006310">
    <property type="term" value="P:DNA recombination"/>
    <property type="evidence" value="ECO:0007669"/>
    <property type="project" value="UniProtKB-KW"/>
</dbReference>
<dbReference type="InterPro" id="IPR002104">
    <property type="entry name" value="Integrase_catalytic"/>
</dbReference>
<sequence length="82" mass="9324">YQGIRSVDKTFRRICKRLDIKPITPHGLRHYFATYAIKNGAKLELISKILGHASVGITADVYRTVKQDEIQAEHRKYSPLAG</sequence>
<name>X1RH70_9ZZZZ</name>
<feature type="non-terminal residue" evidence="3">
    <location>
        <position position="1"/>
    </location>
</feature>
<dbReference type="SUPFAM" id="SSF56349">
    <property type="entry name" value="DNA breaking-rejoining enzymes"/>
    <property type="match status" value="1"/>
</dbReference>
<dbReference type="InterPro" id="IPR013762">
    <property type="entry name" value="Integrase-like_cat_sf"/>
</dbReference>
<dbReference type="InterPro" id="IPR011010">
    <property type="entry name" value="DNA_brk_join_enz"/>
</dbReference>
<dbReference type="AlphaFoldDB" id="X1RH70"/>
<evidence type="ECO:0000259" key="2">
    <source>
        <dbReference type="PROSITE" id="PS51898"/>
    </source>
</evidence>
<dbReference type="GO" id="GO:0003677">
    <property type="term" value="F:DNA binding"/>
    <property type="evidence" value="ECO:0007669"/>
    <property type="project" value="InterPro"/>
</dbReference>
<dbReference type="Pfam" id="PF00589">
    <property type="entry name" value="Phage_integrase"/>
    <property type="match status" value="1"/>
</dbReference>
<dbReference type="EMBL" id="BARV01033884">
    <property type="protein sequence ID" value="GAI54939.1"/>
    <property type="molecule type" value="Genomic_DNA"/>
</dbReference>
<organism evidence="3">
    <name type="scientific">marine sediment metagenome</name>
    <dbReference type="NCBI Taxonomy" id="412755"/>
    <lineage>
        <taxon>unclassified sequences</taxon>
        <taxon>metagenomes</taxon>
        <taxon>ecological metagenomes</taxon>
    </lineage>
</organism>
<evidence type="ECO:0000256" key="1">
    <source>
        <dbReference type="ARBA" id="ARBA00023172"/>
    </source>
</evidence>
<dbReference type="PROSITE" id="PS51898">
    <property type="entry name" value="TYR_RECOMBINASE"/>
    <property type="match status" value="1"/>
</dbReference>